<organism evidence="3 4">
    <name type="scientific">Streptomyces coacervatus</name>
    <dbReference type="NCBI Taxonomy" id="647381"/>
    <lineage>
        <taxon>Bacteria</taxon>
        <taxon>Bacillati</taxon>
        <taxon>Actinomycetota</taxon>
        <taxon>Actinomycetes</taxon>
        <taxon>Kitasatosporales</taxon>
        <taxon>Streptomycetaceae</taxon>
        <taxon>Streptomyces</taxon>
    </lineage>
</organism>
<evidence type="ECO:0000313" key="3">
    <source>
        <dbReference type="EMBL" id="GAA3843231.1"/>
    </source>
</evidence>
<name>A0ABP7JEQ5_9ACTN</name>
<gene>
    <name evidence="3" type="ORF">GCM10022403_088980</name>
</gene>
<proteinExistence type="predicted"/>
<protein>
    <recommendedName>
        <fullName evidence="2">Low molecular weight protein antigen 6 PH domain-containing protein</fullName>
    </recommendedName>
</protein>
<dbReference type="EMBL" id="BAABDE010000047">
    <property type="protein sequence ID" value="GAA3843231.1"/>
    <property type="molecule type" value="Genomic_DNA"/>
</dbReference>
<dbReference type="InterPro" id="IPR019692">
    <property type="entry name" value="CFP-6_PH"/>
</dbReference>
<dbReference type="Pfam" id="PF10756">
    <property type="entry name" value="bPH_6"/>
    <property type="match status" value="1"/>
</dbReference>
<keyword evidence="1" id="KW-0812">Transmembrane</keyword>
<reference evidence="4" key="1">
    <citation type="journal article" date="2019" name="Int. J. Syst. Evol. Microbiol.">
        <title>The Global Catalogue of Microorganisms (GCM) 10K type strain sequencing project: providing services to taxonomists for standard genome sequencing and annotation.</title>
        <authorList>
            <consortium name="The Broad Institute Genomics Platform"/>
            <consortium name="The Broad Institute Genome Sequencing Center for Infectious Disease"/>
            <person name="Wu L."/>
            <person name="Ma J."/>
        </authorList>
    </citation>
    <scope>NUCLEOTIDE SEQUENCE [LARGE SCALE GENOMIC DNA]</scope>
    <source>
        <strain evidence="4">JCM 17138</strain>
    </source>
</reference>
<comment type="caution">
    <text evidence="3">The sequence shown here is derived from an EMBL/GenBank/DDBJ whole genome shotgun (WGS) entry which is preliminary data.</text>
</comment>
<keyword evidence="1" id="KW-1133">Transmembrane helix</keyword>
<evidence type="ECO:0000313" key="4">
    <source>
        <dbReference type="Proteomes" id="UP001501009"/>
    </source>
</evidence>
<evidence type="ECO:0000259" key="2">
    <source>
        <dbReference type="Pfam" id="PF10756"/>
    </source>
</evidence>
<feature type="transmembrane region" description="Helical" evidence="1">
    <location>
        <begin position="220"/>
        <end position="240"/>
    </location>
</feature>
<dbReference type="RefSeq" id="WP_275778888.1">
    <property type="nucleotide sequence ID" value="NZ_BAABDE010000047.1"/>
</dbReference>
<feature type="transmembrane region" description="Helical" evidence="1">
    <location>
        <begin position="59"/>
        <end position="78"/>
    </location>
</feature>
<evidence type="ECO:0000256" key="1">
    <source>
        <dbReference type="SAM" id="Phobius"/>
    </source>
</evidence>
<feature type="transmembrane region" description="Helical" evidence="1">
    <location>
        <begin position="193"/>
        <end position="214"/>
    </location>
</feature>
<dbReference type="Proteomes" id="UP001501009">
    <property type="component" value="Unassembled WGS sequence"/>
</dbReference>
<feature type="domain" description="Low molecular weight protein antigen 6 PH" evidence="2">
    <location>
        <begin position="82"/>
        <end position="118"/>
    </location>
</feature>
<accession>A0ABP7JEQ5</accession>
<sequence>MGGDGDTGGDTGGIERVYRTRRRPPLGQLGLMGLLGANACFQSGRFFGDPYGHHDGPSGWPPLVFGLLVAATFARVALEQLRAHTRVTAAGITVQGRLRSRSWAWQDVYDIRVERAPRGTNGMGPQWLTYLYDVEGRRRLLWHVDDWQLADPYAEVSELCLSAAPYRSLDWEPRPQVEALILRGAARRKAWRWAVYGALGVLAAMFVVDFWEIVDGRPDHPFLLLVCVPLVSFGVLGAVLDRYWTSRPPGSLAQQP</sequence>
<keyword evidence="1" id="KW-0472">Membrane</keyword>
<keyword evidence="4" id="KW-1185">Reference proteome</keyword>